<accession>G0UR72</accession>
<dbReference type="Pfam" id="PF08238">
    <property type="entry name" value="Sel1"/>
    <property type="match status" value="9"/>
</dbReference>
<proteinExistence type="inferred from homology"/>
<name>G0UR72_TRYCI</name>
<dbReference type="EMBL" id="HE575321">
    <property type="protein sequence ID" value="CCC91883.1"/>
    <property type="molecule type" value="Genomic_DNA"/>
</dbReference>
<comment type="similarity">
    <text evidence="1">Belongs to the sel-1 family.</text>
</comment>
<protein>
    <submittedName>
        <fullName evidence="3">Uncharacterized protein</fullName>
    </submittedName>
</protein>
<evidence type="ECO:0000256" key="2">
    <source>
        <dbReference type="SAM" id="SignalP"/>
    </source>
</evidence>
<dbReference type="PANTHER" id="PTHR11102">
    <property type="entry name" value="SEL-1-LIKE PROTEIN"/>
    <property type="match status" value="1"/>
</dbReference>
<dbReference type="InterPro" id="IPR011990">
    <property type="entry name" value="TPR-like_helical_dom_sf"/>
</dbReference>
<dbReference type="Gene3D" id="1.25.40.10">
    <property type="entry name" value="Tetratricopeptide repeat domain"/>
    <property type="match status" value="3"/>
</dbReference>
<feature type="signal peptide" evidence="2">
    <location>
        <begin position="1"/>
        <end position="34"/>
    </location>
</feature>
<dbReference type="SMART" id="SM00671">
    <property type="entry name" value="SEL1"/>
    <property type="match status" value="8"/>
</dbReference>
<dbReference type="AlphaFoldDB" id="G0UR72"/>
<evidence type="ECO:0000256" key="1">
    <source>
        <dbReference type="ARBA" id="ARBA00038101"/>
    </source>
</evidence>
<evidence type="ECO:0000313" key="3">
    <source>
        <dbReference type="EMBL" id="CCC91883.1"/>
    </source>
</evidence>
<dbReference type="GO" id="GO:0005789">
    <property type="term" value="C:endoplasmic reticulum membrane"/>
    <property type="evidence" value="ECO:0007669"/>
    <property type="project" value="TreeGrafter"/>
</dbReference>
<organism evidence="3">
    <name type="scientific">Trypanosoma congolense (strain IL3000)</name>
    <dbReference type="NCBI Taxonomy" id="1068625"/>
    <lineage>
        <taxon>Eukaryota</taxon>
        <taxon>Discoba</taxon>
        <taxon>Euglenozoa</taxon>
        <taxon>Kinetoplastea</taxon>
        <taxon>Metakinetoplastina</taxon>
        <taxon>Trypanosomatida</taxon>
        <taxon>Trypanosomatidae</taxon>
        <taxon>Trypanosoma</taxon>
        <taxon>Nannomonas</taxon>
    </lineage>
</organism>
<dbReference type="SUPFAM" id="SSF81901">
    <property type="entry name" value="HCP-like"/>
    <property type="match status" value="4"/>
</dbReference>
<dbReference type="InterPro" id="IPR050767">
    <property type="entry name" value="Sel1_AlgK"/>
</dbReference>
<dbReference type="GO" id="GO:0036503">
    <property type="term" value="P:ERAD pathway"/>
    <property type="evidence" value="ECO:0007669"/>
    <property type="project" value="TreeGrafter"/>
</dbReference>
<dbReference type="PANTHER" id="PTHR11102:SF147">
    <property type="entry name" value="SEL1L ADAPTOR SUBUNIT OF ERAD E3 UBIQUITIN LIGASE"/>
    <property type="match status" value="1"/>
</dbReference>
<gene>
    <name evidence="3" type="ORF">TCIL3000_8_920</name>
</gene>
<reference evidence="3" key="1">
    <citation type="journal article" date="2012" name="Proc. Natl. Acad. Sci. U.S.A.">
        <title>Antigenic diversity is generated by distinct evolutionary mechanisms in African trypanosome species.</title>
        <authorList>
            <person name="Jackson A.P."/>
            <person name="Berry A."/>
            <person name="Aslett M."/>
            <person name="Allison H.C."/>
            <person name="Burton P."/>
            <person name="Vavrova-Anderson J."/>
            <person name="Brown R."/>
            <person name="Browne H."/>
            <person name="Corton N."/>
            <person name="Hauser H."/>
            <person name="Gamble J."/>
            <person name="Gilderthorp R."/>
            <person name="Marcello L."/>
            <person name="McQuillan J."/>
            <person name="Otto T.D."/>
            <person name="Quail M.A."/>
            <person name="Sanders M.J."/>
            <person name="van Tonder A."/>
            <person name="Ginger M.L."/>
            <person name="Field M.C."/>
            <person name="Barry J.D."/>
            <person name="Hertz-Fowler C."/>
            <person name="Berriman M."/>
        </authorList>
    </citation>
    <scope>NUCLEOTIDE SEQUENCE</scope>
    <source>
        <strain evidence="3">IL3000</strain>
    </source>
</reference>
<keyword evidence="2" id="KW-0732">Signal</keyword>
<feature type="chain" id="PRO_5003410283" evidence="2">
    <location>
        <begin position="35"/>
        <end position="790"/>
    </location>
</feature>
<dbReference type="InterPro" id="IPR006597">
    <property type="entry name" value="Sel1-like"/>
</dbReference>
<sequence>MAHVLYDGSLRGVQRRQPWYWPLAVLLLLRCVSTEEVLAQAGASGNEVAADGAQPSTEVAQYGASPASREELSNIYHRAVRALYEKSNLTEAVVWIKKGAALGHGRLHWLLGVMHSNGVGVPQSDAHAVLHYKFAALEGVLEAHMALGARYRDGVGAPRSCQLAAFHLREAANSVAMTRDGLPNSTGAVKMQMLFKGNTDDTNSEEAVHALMYRADGGATAAIIALGYMYLKGHNGRPRDWYQARSYFLKALEAGDPAAYGALGRLYAFGDDSVEPTIERDLAAAASYFSEGAVKNEPTSLNGMGYMHAIGYYENDKVVDEPGMRHPPDFKTAAEYFEKSATRGNVEAMYNLGVLKLHGRGVPHDPASAVKLFEDAAVRGSVLSIWQLARHAEIRGDCQRATAFYDYVASQSPIFYNRGVEPYLPTEKGIQLAPLPGNSLVTLLESLAFAETGHSKSRHEAVKVLSDIFAEEDTEEEVLDEVFAKSGKPPEQTTSQLNKAAAYLLWHRTVSQDANQVAVGGPSALRKAIGEGGNATSRRMLLSQREALSLLKLRLLELSAISGSAEAELRLGDFHYYGESRLIGVNMVKALIHYEVAAGQGNAKALFNAGFMYQLGLGMRGSTRQPEGVWDAFLGIINNFPVGTVGSSRSEGGGTLQADPLTVLERRLYVAKRFYDHVSDVDRGLGFYAVKFALTSLNFQWWWLYFSRQRYGLSRTLGLSMPCGSFENPPVLVTGADGASQQNHDLHENHPMDGGIVGRSQGQQWWWDDYLLAASVAVLFVCLLLRHHGA</sequence>
<dbReference type="VEuPathDB" id="TriTrypDB:TcIL3000_8_920"/>